<organism evidence="3 4">
    <name type="scientific">Lachnellula cervina</name>
    <dbReference type="NCBI Taxonomy" id="1316786"/>
    <lineage>
        <taxon>Eukaryota</taxon>
        <taxon>Fungi</taxon>
        <taxon>Dikarya</taxon>
        <taxon>Ascomycota</taxon>
        <taxon>Pezizomycotina</taxon>
        <taxon>Leotiomycetes</taxon>
        <taxon>Helotiales</taxon>
        <taxon>Lachnaceae</taxon>
        <taxon>Lachnellula</taxon>
    </lineage>
</organism>
<dbReference type="InterPro" id="IPR000771">
    <property type="entry name" value="FBA_II"/>
</dbReference>
<dbReference type="GO" id="GO:0004332">
    <property type="term" value="F:fructose-bisphosphate aldolase activity"/>
    <property type="evidence" value="ECO:0007669"/>
    <property type="project" value="UniProtKB-EC"/>
</dbReference>
<protein>
    <recommendedName>
        <fullName evidence="1">Fructose-bisphosphate aldolase</fullName>
        <shortName evidence="1">FBP aldolase</shortName>
        <ecNumber evidence="1">4.1.2.13</ecNumber>
    </recommendedName>
</protein>
<comment type="pathway">
    <text evidence="1">Carbohydrate degradation; glycolysis; D-glyceraldehyde 3-phosphate and glycerone phosphate from D-glucose: step 4/4.</text>
</comment>
<comment type="cofactor">
    <cofactor evidence="1">
        <name>Zn(2+)</name>
        <dbReference type="ChEBI" id="CHEBI:29105"/>
    </cofactor>
    <text evidence="1">Binds 2 Zn(2+) ions per subunit. One is catalytic and the other provides a structural contribution.</text>
</comment>
<sequence>YDKAENLEKTRRITRMLHDKGIATEAEPGRINGGEDGVKDTGDLEGLLTTAEEALEFVGTGIDFLAPAFGNVHGNYGGVENIKLDFESKYVAENTGKVPLTELMGTGTDLIQELIEYQMDIMGSTGKA</sequence>
<keyword evidence="1" id="KW-0862">Zinc</keyword>
<dbReference type="GO" id="GO:0008270">
    <property type="term" value="F:zinc ion binding"/>
    <property type="evidence" value="ECO:0007669"/>
    <property type="project" value="UniProtKB-UniRule"/>
</dbReference>
<dbReference type="OrthoDB" id="2558351at2759"/>
<dbReference type="Gene3D" id="3.20.20.70">
    <property type="entry name" value="Aldolase class I"/>
    <property type="match status" value="1"/>
</dbReference>
<keyword evidence="1" id="KW-0324">Glycolysis</keyword>
<dbReference type="EMBL" id="QGMG01000117">
    <property type="protein sequence ID" value="TVY57040.1"/>
    <property type="molecule type" value="Genomic_DNA"/>
</dbReference>
<evidence type="ECO:0000256" key="2">
    <source>
        <dbReference type="SAM" id="MobiDB-lite"/>
    </source>
</evidence>
<dbReference type="Pfam" id="PF01116">
    <property type="entry name" value="F_bP_aldolase"/>
    <property type="match status" value="1"/>
</dbReference>
<comment type="catalytic activity">
    <reaction evidence="1">
        <text>beta-D-fructose 1,6-bisphosphate = D-glyceraldehyde 3-phosphate + dihydroxyacetone phosphate</text>
        <dbReference type="Rhea" id="RHEA:14729"/>
        <dbReference type="ChEBI" id="CHEBI:32966"/>
        <dbReference type="ChEBI" id="CHEBI:57642"/>
        <dbReference type="ChEBI" id="CHEBI:59776"/>
        <dbReference type="EC" id="4.1.2.13"/>
    </reaction>
</comment>
<proteinExistence type="inferred from homology"/>
<dbReference type="PANTHER" id="PTHR30304:SF0">
    <property type="entry name" value="D-TAGATOSE-1,6-BISPHOSPHATE ALDOLASE SUBUNIT GATY-RELATED"/>
    <property type="match status" value="1"/>
</dbReference>
<dbReference type="PANTHER" id="PTHR30304">
    <property type="entry name" value="D-TAGATOSE-1,6-BISPHOSPHATE ALDOLASE"/>
    <property type="match status" value="1"/>
</dbReference>
<reference evidence="3 4" key="1">
    <citation type="submission" date="2018-05" db="EMBL/GenBank/DDBJ databases">
        <title>Whole genome sequencing for identification of molecular markers to develop diagnostic detection tools for the regulated plant pathogen Lachnellula willkommii.</title>
        <authorList>
            <person name="Giroux E."/>
            <person name="Bilodeau G."/>
        </authorList>
    </citation>
    <scope>NUCLEOTIDE SEQUENCE [LARGE SCALE GENOMIC DNA]</scope>
    <source>
        <strain evidence="3 4">CBS 625.97</strain>
    </source>
</reference>
<accession>A0A7D8UUZ0</accession>
<gene>
    <name evidence="3" type="ORF">LCER1_G003446</name>
</gene>
<dbReference type="SUPFAM" id="SSF51569">
    <property type="entry name" value="Aldolase"/>
    <property type="match status" value="1"/>
</dbReference>
<dbReference type="InterPro" id="IPR050246">
    <property type="entry name" value="Class_II_FBP_aldolase"/>
</dbReference>
<evidence type="ECO:0000313" key="3">
    <source>
        <dbReference type="EMBL" id="TVY57040.1"/>
    </source>
</evidence>
<dbReference type="Proteomes" id="UP000481288">
    <property type="component" value="Unassembled WGS sequence"/>
</dbReference>
<dbReference type="InterPro" id="IPR013785">
    <property type="entry name" value="Aldolase_TIM"/>
</dbReference>
<name>A0A7D8UUZ0_9HELO</name>
<dbReference type="GO" id="GO:0006096">
    <property type="term" value="P:glycolytic process"/>
    <property type="evidence" value="ECO:0007669"/>
    <property type="project" value="UniProtKB-UniPathway"/>
</dbReference>
<keyword evidence="1" id="KW-0456">Lyase</keyword>
<dbReference type="UniPathway" id="UPA00109">
    <property type="reaction ID" value="UER00183"/>
</dbReference>
<evidence type="ECO:0000313" key="4">
    <source>
        <dbReference type="Proteomes" id="UP000481288"/>
    </source>
</evidence>
<dbReference type="EC" id="4.1.2.13" evidence="1"/>
<keyword evidence="4" id="KW-1185">Reference proteome</keyword>
<dbReference type="AlphaFoldDB" id="A0A7D8UUZ0"/>
<evidence type="ECO:0000256" key="1">
    <source>
        <dbReference type="RuleBase" id="RU366023"/>
    </source>
</evidence>
<comment type="function">
    <text evidence="1">Catalyzes the aldol condensation of dihydroxyacetone phosphate (DHAP or glycerone-phosphate) with glyceraldehyde 3-phosphate (G3P) to form fructose 1,6-bisphosphate (FBP) in gluconeogenesis and the reverse reaction in glycolysis.</text>
</comment>
<comment type="caution">
    <text evidence="3">The sequence shown here is derived from an EMBL/GenBank/DDBJ whole genome shotgun (WGS) entry which is preliminary data.</text>
</comment>
<feature type="non-terminal residue" evidence="3">
    <location>
        <position position="1"/>
    </location>
</feature>
<comment type="similarity">
    <text evidence="1">Belongs to the class II fructose-bisphosphate aldolase family.</text>
</comment>
<keyword evidence="1" id="KW-0479">Metal-binding</keyword>
<feature type="region of interest" description="Disordered" evidence="2">
    <location>
        <begin position="22"/>
        <end position="43"/>
    </location>
</feature>